<keyword evidence="4" id="KW-1185">Reference proteome</keyword>
<dbReference type="RefSeq" id="WP_072245453.1">
    <property type="nucleotide sequence ID" value="NZ_FBYC01000004.1"/>
</dbReference>
<dbReference type="Proteomes" id="UP000182045">
    <property type="component" value="Unassembled WGS sequence"/>
</dbReference>
<evidence type="ECO:0000256" key="1">
    <source>
        <dbReference type="ARBA" id="ARBA00004196"/>
    </source>
</evidence>
<proteinExistence type="predicted"/>
<protein>
    <submittedName>
        <fullName evidence="3">Uncharacterized conserved protein, heparinase superfamily</fullName>
    </submittedName>
</protein>
<evidence type="ECO:0000313" key="3">
    <source>
        <dbReference type="EMBL" id="CUX80403.1"/>
    </source>
</evidence>
<feature type="domain" description="Heparinase II/III-like C-terminal" evidence="2">
    <location>
        <begin position="310"/>
        <end position="558"/>
    </location>
</feature>
<dbReference type="Gene3D" id="2.70.98.70">
    <property type="match status" value="1"/>
</dbReference>
<reference evidence="3 4" key="1">
    <citation type="submission" date="2016-01" db="EMBL/GenBank/DDBJ databases">
        <authorList>
            <person name="Varghese N."/>
        </authorList>
    </citation>
    <scope>NUCLEOTIDE SEQUENCE [LARGE SCALE GENOMIC DNA]</scope>
    <source>
        <strain evidence="3 4">HL-91</strain>
    </source>
</reference>
<evidence type="ECO:0000259" key="2">
    <source>
        <dbReference type="Pfam" id="PF07940"/>
    </source>
</evidence>
<dbReference type="Gene3D" id="1.50.10.100">
    <property type="entry name" value="Chondroitin AC/alginate lyase"/>
    <property type="match status" value="1"/>
</dbReference>
<comment type="subcellular location">
    <subcellularLocation>
        <location evidence="1">Cell envelope</location>
    </subcellularLocation>
</comment>
<gene>
    <name evidence="3" type="ORF">Ga0058931_1112</name>
</gene>
<organism evidence="3 4">
    <name type="scientific">Roseibaca calidilacus</name>
    <dbReference type="NCBI Taxonomy" id="1666912"/>
    <lineage>
        <taxon>Bacteria</taxon>
        <taxon>Pseudomonadati</taxon>
        <taxon>Pseudomonadota</taxon>
        <taxon>Alphaproteobacteria</taxon>
        <taxon>Rhodobacterales</taxon>
        <taxon>Paracoccaceae</taxon>
        <taxon>Roseinatronobacter</taxon>
    </lineage>
</organism>
<comment type="caution">
    <text evidence="3">The sequence shown here is derived from an EMBL/GenBank/DDBJ whole genome shotgun (WGS) entry which is preliminary data.</text>
</comment>
<dbReference type="InterPro" id="IPR008929">
    <property type="entry name" value="Chondroitin_lyas"/>
</dbReference>
<evidence type="ECO:0000313" key="4">
    <source>
        <dbReference type="Proteomes" id="UP000182045"/>
    </source>
</evidence>
<dbReference type="Pfam" id="PF07940">
    <property type="entry name" value="Hepar_II_III_C"/>
    <property type="match status" value="1"/>
</dbReference>
<name>A0ABP2BSU7_9RHOB</name>
<dbReference type="InterPro" id="IPR012480">
    <property type="entry name" value="Hepar_II_III_C"/>
</dbReference>
<sequence length="583" mass="62294">MAQVSRPASTGTERISAMDRLAARWLGRVRAPVAITSQPEPRSLGMFARGQQMLAGNFLVAGELLNSQGTVPFDASTPEAVDELHGFGWLDHLAAVGDRPARQLAQAGLGDWAFRFGRGGGPGWAPGLAGRRLIRLISHAVFVMQGATQQDQTAFLRMLAHHANFLRRRAAHAAPGLPRIEARTGLLYAALSLEGWQDRAQGVITALARDCADQIGPDGGIATRNPEELLDVFECLGWAGQLLAENDQPLPDTLIDVMGRMAGALRCLRHADGGLMRCHGSGRGRDGALAAALTAQDALSGLPPAPAPEQSMGYIRLAAGRTSVIADAAPPPLQAAPGRAHAATLAFELTSNRRPVIVSCGDGRSFGPEWHRASRATASHSTLALDGYSSARFGTPGGRRLELTDGPRHVGVEFRHTPYARAVALSHDGYGESHGLEHLRYLDLSKDGRVLSGEDMLIASGRAAQKRFDEVRTRLGGAIPYALRFHLHPEVEASLDMNGTAVSLTLRSGEIWVMRAEGAALALAPSVYLEKGRIKPRATQQIVLSLSATSYTSQTNWTLAKAHDTPTALRDHAQDELLAVPDL</sequence>
<accession>A0ABP2BSU7</accession>
<dbReference type="EMBL" id="FBYC01000004">
    <property type="protein sequence ID" value="CUX80403.1"/>
    <property type="molecule type" value="Genomic_DNA"/>
</dbReference>